<feature type="region of interest" description="Disordered" evidence="1">
    <location>
        <begin position="1"/>
        <end position="21"/>
    </location>
</feature>
<feature type="domain" description="Clr5" evidence="2">
    <location>
        <begin position="124"/>
        <end position="177"/>
    </location>
</feature>
<dbReference type="PANTHER" id="PTHR38788:SF3">
    <property type="entry name" value="CLR5 DOMAIN-CONTAINING PROTEIN"/>
    <property type="match status" value="1"/>
</dbReference>
<dbReference type="AlphaFoldDB" id="A0A8H7AIT7"/>
<dbReference type="Proteomes" id="UP000606974">
    <property type="component" value="Unassembled WGS sequence"/>
</dbReference>
<accession>A0A8H7AIT7</accession>
<dbReference type="Pfam" id="PF14420">
    <property type="entry name" value="Clr5"/>
    <property type="match status" value="1"/>
</dbReference>
<dbReference type="SUPFAM" id="SSF48452">
    <property type="entry name" value="TPR-like"/>
    <property type="match status" value="1"/>
</dbReference>
<organism evidence="3 4">
    <name type="scientific">Endocarpon pusillum</name>
    <dbReference type="NCBI Taxonomy" id="364733"/>
    <lineage>
        <taxon>Eukaryota</taxon>
        <taxon>Fungi</taxon>
        <taxon>Dikarya</taxon>
        <taxon>Ascomycota</taxon>
        <taxon>Pezizomycotina</taxon>
        <taxon>Eurotiomycetes</taxon>
        <taxon>Chaetothyriomycetidae</taxon>
        <taxon>Verrucariales</taxon>
        <taxon>Verrucariaceae</taxon>
        <taxon>Endocarpon</taxon>
    </lineage>
</organism>
<gene>
    <name evidence="3" type="ORF">GJ744_008490</name>
</gene>
<reference evidence="3" key="1">
    <citation type="submission" date="2020-02" db="EMBL/GenBank/DDBJ databases">
        <authorList>
            <person name="Palmer J.M."/>
        </authorList>
    </citation>
    <scope>NUCLEOTIDE SEQUENCE</scope>
    <source>
        <strain evidence="3">EPUS1.4</strain>
        <tissue evidence="3">Thallus</tissue>
    </source>
</reference>
<evidence type="ECO:0000313" key="4">
    <source>
        <dbReference type="Proteomes" id="UP000606974"/>
    </source>
</evidence>
<keyword evidence="4" id="KW-1185">Reference proteome</keyword>
<dbReference type="PANTHER" id="PTHR38788">
    <property type="entry name" value="CLR5 DOMAIN-CONTAINING PROTEIN"/>
    <property type="match status" value="1"/>
</dbReference>
<evidence type="ECO:0000259" key="2">
    <source>
        <dbReference type="Pfam" id="PF14420"/>
    </source>
</evidence>
<name>A0A8H7AIT7_9EURO</name>
<evidence type="ECO:0000256" key="1">
    <source>
        <dbReference type="SAM" id="MobiDB-lite"/>
    </source>
</evidence>
<dbReference type="InterPro" id="IPR025676">
    <property type="entry name" value="Clr5_dom"/>
</dbReference>
<feature type="region of interest" description="Disordered" evidence="1">
    <location>
        <begin position="633"/>
        <end position="718"/>
    </location>
</feature>
<dbReference type="OrthoDB" id="539213at2759"/>
<proteinExistence type="predicted"/>
<comment type="caution">
    <text evidence="3">The sequence shown here is derived from an EMBL/GenBank/DDBJ whole genome shotgun (WGS) entry which is preliminary data.</text>
</comment>
<dbReference type="Gene3D" id="1.25.40.10">
    <property type="entry name" value="Tetratricopeptide repeat domain"/>
    <property type="match status" value="1"/>
</dbReference>
<sequence length="718" mass="81194">MEAPGSSAPCSTHERPALSNLPLDDYKTLPYEVYNEASKASNWAFQSREQNVVAPEQASVPSHHDWHNVEPAFMQQALDLNQLHQNAHDTFDSLPDAPSWNETTLVYRSREPSVIAAERPKYPSAQDWENIKPIFTKLYSTENRTLKDVKAILEKDHGFVATERMYKGRINTWNLHKNLKKVEKATLIRRVRQTGRANPPLFKGRPVQMHRLVRYCKENKVPTSGLEAVVHRGGQRRLASPVDVSSGAESEAHSLQSLFRTPSQPARPITIHGDMRTAELIVWNSEVYFTEYFTSGLGTYYYRPKLTIAALSGRPTQNSVLTKNEEAWDGVVNALSVAHHITDAFWALQSGFAQSAFTAVNEALDLLETLFKQQSPTLLQYLINVLETEARGDSDLAKRVRQFITDMGTTVLGSAHPLSVILNSLCTISSTIGEMYAWRAVTDSFNKFFAVLEAPDTLFNLCLCYVDGLKARGWVQEAQDYLEVMYAPEGKIEEHNVTYIGQRAHLLRKQHKFIEAEVEYRKCLELLEWAERDILANGLHSGLQNGRSYIRTCQSGLARVLKHMGRIDEAQAMYRREVEFVCAAYGPDSIDIQIATSTFDDFLVKNGYIEESTALRAQYPFLLRRVSSHPRACEVRSVRRTQQHRTPGTRQSPRGDNDLPHCQTETRVGCGTIRRTSNRNHTSSARFHHELRGPSSLSFHPLSHTAQSNKARSTNKGV</sequence>
<protein>
    <recommendedName>
        <fullName evidence="2">Clr5 domain-containing protein</fullName>
    </recommendedName>
</protein>
<evidence type="ECO:0000313" key="3">
    <source>
        <dbReference type="EMBL" id="KAF7508934.1"/>
    </source>
</evidence>
<dbReference type="InterPro" id="IPR011990">
    <property type="entry name" value="TPR-like_helical_dom_sf"/>
</dbReference>
<feature type="compositionally biased region" description="Polar residues" evidence="1">
    <location>
        <begin position="704"/>
        <end position="718"/>
    </location>
</feature>
<dbReference type="EMBL" id="JAACFV010000047">
    <property type="protein sequence ID" value="KAF7508934.1"/>
    <property type="molecule type" value="Genomic_DNA"/>
</dbReference>